<dbReference type="Proteomes" id="UP000605848">
    <property type="component" value="Unassembled WGS sequence"/>
</dbReference>
<evidence type="ECO:0000256" key="1">
    <source>
        <dbReference type="SAM" id="MobiDB-lite"/>
    </source>
</evidence>
<dbReference type="RefSeq" id="WP_202058448.1">
    <property type="nucleotide sequence ID" value="NZ_JAEQMY010000010.1"/>
</dbReference>
<reference evidence="2" key="1">
    <citation type="submission" date="2021-01" db="EMBL/GenBank/DDBJ databases">
        <title>Microvirga sp.</title>
        <authorList>
            <person name="Kim M.K."/>
        </authorList>
    </citation>
    <scope>NUCLEOTIDE SEQUENCE</scope>
    <source>
        <strain evidence="2">5420S-16</strain>
    </source>
</reference>
<proteinExistence type="predicted"/>
<organism evidence="2 3">
    <name type="scientific">Microvirga aerilata</name>
    <dbReference type="NCBI Taxonomy" id="670292"/>
    <lineage>
        <taxon>Bacteria</taxon>
        <taxon>Pseudomonadati</taxon>
        <taxon>Pseudomonadota</taxon>
        <taxon>Alphaproteobacteria</taxon>
        <taxon>Hyphomicrobiales</taxon>
        <taxon>Methylobacteriaceae</taxon>
        <taxon>Microvirga</taxon>
    </lineage>
</organism>
<evidence type="ECO:0000313" key="2">
    <source>
        <dbReference type="EMBL" id="MBL0404108.1"/>
    </source>
</evidence>
<dbReference type="AlphaFoldDB" id="A0A936ZGH8"/>
<protein>
    <submittedName>
        <fullName evidence="2">Uncharacterized protein</fullName>
    </submittedName>
</protein>
<accession>A0A936ZGH8</accession>
<comment type="caution">
    <text evidence="2">The sequence shown here is derived from an EMBL/GenBank/DDBJ whole genome shotgun (WGS) entry which is preliminary data.</text>
</comment>
<name>A0A936ZGH8_9HYPH</name>
<evidence type="ECO:0000313" key="3">
    <source>
        <dbReference type="Proteomes" id="UP000605848"/>
    </source>
</evidence>
<gene>
    <name evidence="2" type="ORF">JKG68_09040</name>
</gene>
<sequence length="57" mass="5808">MPTASKSLDGSSIPTFTFSIGSQIKPGDAAASVASAGLPTTGALERPQTRNRQTSDE</sequence>
<keyword evidence="3" id="KW-1185">Reference proteome</keyword>
<feature type="region of interest" description="Disordered" evidence="1">
    <location>
        <begin position="27"/>
        <end position="57"/>
    </location>
</feature>
<dbReference type="EMBL" id="JAEQMY010000010">
    <property type="protein sequence ID" value="MBL0404108.1"/>
    <property type="molecule type" value="Genomic_DNA"/>
</dbReference>